<comment type="subcellular location">
    <subcellularLocation>
        <location evidence="5">Cytoplasm</location>
    </subcellularLocation>
    <text evidence="5">Localizes to the division site, in a FtsZ-dependent manner.</text>
</comment>
<evidence type="ECO:0000313" key="7">
    <source>
        <dbReference type="EMBL" id="MBM7658278.1"/>
    </source>
</evidence>
<evidence type="ECO:0000313" key="8">
    <source>
        <dbReference type="Proteomes" id="UP000823201"/>
    </source>
</evidence>
<keyword evidence="5" id="KW-0963">Cytoplasm</keyword>
<name>A0ABS2Q919_9BACL</name>
<dbReference type="Gene3D" id="3.30.110.150">
    <property type="entry name" value="SepF-like protein"/>
    <property type="match status" value="1"/>
</dbReference>
<proteinExistence type="inferred from homology"/>
<feature type="compositionally biased region" description="Basic and acidic residues" evidence="6">
    <location>
        <begin position="27"/>
        <end position="38"/>
    </location>
</feature>
<dbReference type="InterPro" id="IPR007561">
    <property type="entry name" value="Cell_div_SepF/SepF-rel"/>
</dbReference>
<dbReference type="InterPro" id="IPR038594">
    <property type="entry name" value="SepF-like_sf"/>
</dbReference>
<comment type="subunit">
    <text evidence="5">Homodimer. Interacts with FtsZ.</text>
</comment>
<dbReference type="Pfam" id="PF04472">
    <property type="entry name" value="SepF"/>
    <property type="match status" value="1"/>
</dbReference>
<comment type="function">
    <text evidence="4 5">Cell division protein that is part of the divisome complex and is recruited early to the Z-ring. Probably stimulates Z-ring formation, perhaps through the cross-linking of FtsZ protofilaments. Its function overlaps with FtsA.</text>
</comment>
<evidence type="ECO:0000256" key="4">
    <source>
        <dbReference type="ARBA" id="ARBA00044936"/>
    </source>
</evidence>
<dbReference type="InterPro" id="IPR023052">
    <property type="entry name" value="Cell_div_SepF"/>
</dbReference>
<evidence type="ECO:0000256" key="2">
    <source>
        <dbReference type="ARBA" id="ARBA00023210"/>
    </source>
</evidence>
<dbReference type="PANTHER" id="PTHR35798:SF1">
    <property type="entry name" value="CELL DIVISION PROTEIN SEPF"/>
    <property type="match status" value="1"/>
</dbReference>
<sequence>MSLKSTFKRFFDLEEETMVPTDNDDNTTERFESSHNREDRKVIEKGGRIVALQNVHQQGKVVLVEPKSFEEVQEFVGYLKSRQTVICSLQSIDKASGQRVLDFMGGTLFALDGQVRKIGKDTFLFAPDHIDISGMISDWKTEN</sequence>
<gene>
    <name evidence="5" type="primary">sepF</name>
    <name evidence="7" type="ORF">JOC27_001731</name>
</gene>
<accession>A0ABS2Q919</accession>
<dbReference type="HAMAP" id="MF_01197">
    <property type="entry name" value="SepF"/>
    <property type="match status" value="1"/>
</dbReference>
<comment type="similarity">
    <text evidence="5">Belongs to the SepF family.</text>
</comment>
<evidence type="ECO:0000256" key="5">
    <source>
        <dbReference type="HAMAP-Rule" id="MF_01197"/>
    </source>
</evidence>
<dbReference type="RefSeq" id="WP_205006840.1">
    <property type="nucleotide sequence ID" value="NZ_CBCRXA010000013.1"/>
</dbReference>
<dbReference type="PANTHER" id="PTHR35798">
    <property type="entry name" value="CELL DIVISION PROTEIN SEPF"/>
    <property type="match status" value="1"/>
</dbReference>
<organism evidence="7 8">
    <name type="scientific">Sporolactobacillus spathodeae</name>
    <dbReference type="NCBI Taxonomy" id="1465502"/>
    <lineage>
        <taxon>Bacteria</taxon>
        <taxon>Bacillati</taxon>
        <taxon>Bacillota</taxon>
        <taxon>Bacilli</taxon>
        <taxon>Bacillales</taxon>
        <taxon>Sporolactobacillaceae</taxon>
        <taxon>Sporolactobacillus</taxon>
    </lineage>
</organism>
<comment type="caution">
    <text evidence="7">The sequence shown here is derived from an EMBL/GenBank/DDBJ whole genome shotgun (WGS) entry which is preliminary data.</text>
</comment>
<feature type="region of interest" description="Disordered" evidence="6">
    <location>
        <begin position="19"/>
        <end position="38"/>
    </location>
</feature>
<keyword evidence="1 5" id="KW-0132">Cell division</keyword>
<dbReference type="EMBL" id="JAFBEV010000014">
    <property type="protein sequence ID" value="MBM7658278.1"/>
    <property type="molecule type" value="Genomic_DNA"/>
</dbReference>
<evidence type="ECO:0000256" key="3">
    <source>
        <dbReference type="ARBA" id="ARBA00023306"/>
    </source>
</evidence>
<keyword evidence="3 5" id="KW-0131">Cell cycle</keyword>
<dbReference type="Proteomes" id="UP000823201">
    <property type="component" value="Unassembled WGS sequence"/>
</dbReference>
<keyword evidence="2 5" id="KW-0717">Septation</keyword>
<keyword evidence="8" id="KW-1185">Reference proteome</keyword>
<protein>
    <recommendedName>
        <fullName evidence="5">Cell division protein SepF</fullName>
    </recommendedName>
</protein>
<evidence type="ECO:0000256" key="1">
    <source>
        <dbReference type="ARBA" id="ARBA00022618"/>
    </source>
</evidence>
<evidence type="ECO:0000256" key="6">
    <source>
        <dbReference type="SAM" id="MobiDB-lite"/>
    </source>
</evidence>
<reference evidence="7 8" key="1">
    <citation type="submission" date="2021-01" db="EMBL/GenBank/DDBJ databases">
        <title>Genomic Encyclopedia of Type Strains, Phase IV (KMG-IV): sequencing the most valuable type-strain genomes for metagenomic binning, comparative biology and taxonomic classification.</title>
        <authorList>
            <person name="Goeker M."/>
        </authorList>
    </citation>
    <scope>NUCLEOTIDE SEQUENCE [LARGE SCALE GENOMIC DNA]</scope>
    <source>
        <strain evidence="7 8">DSM 100968</strain>
    </source>
</reference>